<dbReference type="InterPro" id="IPR010104">
    <property type="entry name" value="TonB_rcpt_bac"/>
</dbReference>
<gene>
    <name evidence="8" type="ORF">IB285_01770</name>
</gene>
<dbReference type="SUPFAM" id="SSF56935">
    <property type="entry name" value="Porins"/>
    <property type="match status" value="1"/>
</dbReference>
<dbReference type="InterPro" id="IPR036942">
    <property type="entry name" value="Beta-barrel_TonB_sf"/>
</dbReference>
<dbReference type="InterPro" id="IPR000531">
    <property type="entry name" value="Beta-barrel_TonB"/>
</dbReference>
<comment type="caution">
    <text evidence="8">The sequence shown here is derived from an EMBL/GenBank/DDBJ whole genome shotgun (WGS) entry which is preliminary data.</text>
</comment>
<name>A0ABR8KKX8_9SPHN</name>
<feature type="domain" description="TonB-dependent receptor-like beta-barrel" evidence="6">
    <location>
        <begin position="390"/>
        <end position="853"/>
    </location>
</feature>
<dbReference type="Gene3D" id="2.170.130.10">
    <property type="entry name" value="TonB-dependent receptor, plug domain"/>
    <property type="match status" value="1"/>
</dbReference>
<evidence type="ECO:0000313" key="9">
    <source>
        <dbReference type="Proteomes" id="UP000635384"/>
    </source>
</evidence>
<keyword evidence="8" id="KW-0675">Receptor</keyword>
<feature type="signal peptide" evidence="5">
    <location>
        <begin position="1"/>
        <end position="25"/>
    </location>
</feature>
<evidence type="ECO:0000256" key="3">
    <source>
        <dbReference type="ARBA" id="ARBA00023237"/>
    </source>
</evidence>
<evidence type="ECO:0000256" key="2">
    <source>
        <dbReference type="ARBA" id="ARBA00023136"/>
    </source>
</evidence>
<comment type="subcellular location">
    <subcellularLocation>
        <location evidence="1 4">Cell outer membrane</location>
    </subcellularLocation>
</comment>
<dbReference type="Pfam" id="PF00593">
    <property type="entry name" value="TonB_dep_Rec_b-barrel"/>
    <property type="match status" value="1"/>
</dbReference>
<evidence type="ECO:0000259" key="6">
    <source>
        <dbReference type="Pfam" id="PF00593"/>
    </source>
</evidence>
<dbReference type="InterPro" id="IPR037066">
    <property type="entry name" value="Plug_dom_sf"/>
</dbReference>
<evidence type="ECO:0000256" key="1">
    <source>
        <dbReference type="ARBA" id="ARBA00004442"/>
    </source>
</evidence>
<evidence type="ECO:0000259" key="7">
    <source>
        <dbReference type="Pfam" id="PF07715"/>
    </source>
</evidence>
<keyword evidence="2 4" id="KW-0472">Membrane</keyword>
<dbReference type="PANTHER" id="PTHR40980">
    <property type="entry name" value="PLUG DOMAIN-CONTAINING PROTEIN"/>
    <property type="match status" value="1"/>
</dbReference>
<dbReference type="Pfam" id="PF07715">
    <property type="entry name" value="Plug"/>
    <property type="match status" value="1"/>
</dbReference>
<organism evidence="8 9">
    <name type="scientific">Erythrobacter rubeus</name>
    <dbReference type="NCBI Taxonomy" id="2760803"/>
    <lineage>
        <taxon>Bacteria</taxon>
        <taxon>Pseudomonadati</taxon>
        <taxon>Pseudomonadota</taxon>
        <taxon>Alphaproteobacteria</taxon>
        <taxon>Sphingomonadales</taxon>
        <taxon>Erythrobacteraceae</taxon>
        <taxon>Erythrobacter/Porphyrobacter group</taxon>
        <taxon>Erythrobacter</taxon>
    </lineage>
</organism>
<feature type="domain" description="TonB-dependent receptor plug" evidence="7">
    <location>
        <begin position="47"/>
        <end position="154"/>
    </location>
</feature>
<keyword evidence="3" id="KW-0998">Cell outer membrane</keyword>
<protein>
    <submittedName>
        <fullName evidence="8">TonB-dependent receptor</fullName>
    </submittedName>
</protein>
<dbReference type="PANTHER" id="PTHR40980:SF4">
    <property type="entry name" value="TONB-DEPENDENT RECEPTOR-LIKE BETA-BARREL DOMAIN-CONTAINING PROTEIN"/>
    <property type="match status" value="1"/>
</dbReference>
<accession>A0ABR8KKX8</accession>
<dbReference type="CDD" id="cd01347">
    <property type="entry name" value="ligand_gated_channel"/>
    <property type="match status" value="1"/>
</dbReference>
<dbReference type="Proteomes" id="UP000635384">
    <property type="component" value="Unassembled WGS sequence"/>
</dbReference>
<evidence type="ECO:0000256" key="5">
    <source>
        <dbReference type="SAM" id="SignalP"/>
    </source>
</evidence>
<evidence type="ECO:0000256" key="4">
    <source>
        <dbReference type="RuleBase" id="RU003357"/>
    </source>
</evidence>
<dbReference type="InterPro" id="IPR012910">
    <property type="entry name" value="Plug_dom"/>
</dbReference>
<dbReference type="Gene3D" id="2.40.170.20">
    <property type="entry name" value="TonB-dependent receptor, beta-barrel domain"/>
    <property type="match status" value="1"/>
</dbReference>
<reference evidence="8 9" key="1">
    <citation type="submission" date="2020-09" db="EMBL/GenBank/DDBJ databases">
        <authorList>
            <person name="Yoon J.-W."/>
        </authorList>
    </citation>
    <scope>NUCLEOTIDE SEQUENCE [LARGE SCALE GENOMIC DNA]</scope>
    <source>
        <strain evidence="8 9">KMU-140</strain>
    </source>
</reference>
<keyword evidence="5" id="KW-0732">Signal</keyword>
<feature type="chain" id="PRO_5045715149" evidence="5">
    <location>
        <begin position="26"/>
        <end position="886"/>
    </location>
</feature>
<proteinExistence type="inferred from homology"/>
<evidence type="ECO:0000313" key="8">
    <source>
        <dbReference type="EMBL" id="MBD2840977.1"/>
    </source>
</evidence>
<keyword evidence="4" id="KW-0798">TonB box</keyword>
<dbReference type="NCBIfam" id="TIGR01782">
    <property type="entry name" value="TonB-Xanth-Caul"/>
    <property type="match status" value="1"/>
</dbReference>
<sequence length="886" mass="97613">MRTTCTLAWGGIAVVYITTASNALAQESESTIIVTAQRADETAIDRKREAINIRDVIERETIESFPDQDISETLNRLPGLSIQQSAARGFRSQFVTVRGIQPELNNVTIAGQEIISTQGDRAIALDLLPSNAASVVEVYKTLTPDLDANAIGGTVNVIPLSPFDFEGTTFDFRALGGTTRQFEAIRSDDAITINESFPLDIRGRGTVRFGADGQWGLAVAGSYFQQTLPVVLNQCDDWRFAAGDPGEVAEDLQFCEGQRLESGQRDIERWAVNSTLEWQPTPGARLFITGLYNESEEDNVSLQTEYNFADNFENVVSISPEVFFNEAVENEKELDVDNETEEFYFFVGGFEFRDGPWFVDASASYSRGESNELVREWSFNSVNFPSTADFTLSRPFATPQDAAAFNDPASFEFDEIDIEPTRTVSDTEQYQLNIRHSFGDNGFGGFVQGGFKYRTTSALNDRDENQFEATPGGPLDGATLADLNLGIDGGTVFGLPIGPTINPVTGEAFVAANPGALFFNEAASIDDAGESDFQVSEDVLAAYLLGQLDIGRVSLIAGFRVEWTDTRSTAALFNASDRTLSELVETNEYSDFLPSAQIRWEPGDALLVRASYGQSLGRPLLRQLAGFTEIDFENEDIISPTQVTMGDVDRGNPQLRPFRSDNFDISLEWYPDANSVFAIAGFYKDIADPVFGGSVTLDDATFGGITFDEVEISQPQNAGKASILGFEAQIDHRFSYLPGFLSGFGLLANFAYIDGDLEDVPGREGQVLPLFQQPDYIATVSPYYQSGRLTARIAWSYTGEQLFSVNEGMPSQGVDVLGDGEFDLFQDDRWTLDFQVGYRLLENFEVFAAGENVTSESFETFQGREANRESAIREPSTYWFGARVSF</sequence>
<dbReference type="EMBL" id="JACXLC010000001">
    <property type="protein sequence ID" value="MBD2840977.1"/>
    <property type="molecule type" value="Genomic_DNA"/>
</dbReference>
<comment type="similarity">
    <text evidence="4">Belongs to the TonB-dependent receptor family.</text>
</comment>
<dbReference type="RefSeq" id="WP_190786557.1">
    <property type="nucleotide sequence ID" value="NZ_JACXLC010000001.1"/>
</dbReference>
<keyword evidence="9" id="KW-1185">Reference proteome</keyword>